<evidence type="ECO:0000313" key="1">
    <source>
        <dbReference type="EMBL" id="DAZ94218.1"/>
    </source>
</evidence>
<accession>A0AAV2YK59</accession>
<sequence length="190" mass="21445">RVLQTPPGYPVVLCRASLAKWDEFLQSEDQALKSTHMEWADGHILIVEVLTQAHSQLSIQFDRSFSQYPVVSTHLTPCGGFYIDTRRRFEPDQSYRPLRRPSVLLGGQIGVSRTWGHRPGFLDWKANQWATFPGVTYVLCIATDARLAACEYKLYTVTTVGAALPVMNPIPVVAPQTLVRFNTRRLLVCL</sequence>
<name>A0AAV2YK59_9STRA</name>
<gene>
    <name evidence="1" type="ORF">N0F65_001068</name>
</gene>
<proteinExistence type="predicted"/>
<keyword evidence="2" id="KW-1185">Reference proteome</keyword>
<comment type="caution">
    <text evidence="1">The sequence shown here is derived from an EMBL/GenBank/DDBJ whole genome shotgun (WGS) entry which is preliminary data.</text>
</comment>
<protein>
    <submittedName>
        <fullName evidence="1">Uncharacterized protein</fullName>
    </submittedName>
</protein>
<feature type="non-terminal residue" evidence="1">
    <location>
        <position position="1"/>
    </location>
</feature>
<dbReference type="EMBL" id="DAKRPA010000262">
    <property type="protein sequence ID" value="DAZ94218.1"/>
    <property type="molecule type" value="Genomic_DNA"/>
</dbReference>
<organism evidence="1 2">
    <name type="scientific">Lagenidium giganteum</name>
    <dbReference type="NCBI Taxonomy" id="4803"/>
    <lineage>
        <taxon>Eukaryota</taxon>
        <taxon>Sar</taxon>
        <taxon>Stramenopiles</taxon>
        <taxon>Oomycota</taxon>
        <taxon>Peronosporomycetes</taxon>
        <taxon>Pythiales</taxon>
        <taxon>Pythiaceae</taxon>
    </lineage>
</organism>
<reference evidence="1" key="1">
    <citation type="submission" date="2022-11" db="EMBL/GenBank/DDBJ databases">
        <authorList>
            <person name="Morgan W.R."/>
            <person name="Tartar A."/>
        </authorList>
    </citation>
    <scope>NUCLEOTIDE SEQUENCE</scope>
    <source>
        <strain evidence="1">ARSEF 373</strain>
    </source>
</reference>
<dbReference type="Proteomes" id="UP001146120">
    <property type="component" value="Unassembled WGS sequence"/>
</dbReference>
<evidence type="ECO:0000313" key="2">
    <source>
        <dbReference type="Proteomes" id="UP001146120"/>
    </source>
</evidence>
<reference evidence="1" key="2">
    <citation type="journal article" date="2023" name="Microbiol Resour">
        <title>Decontamination and Annotation of the Draft Genome Sequence of the Oomycete Lagenidium giganteum ARSEF 373.</title>
        <authorList>
            <person name="Morgan W.R."/>
            <person name="Tartar A."/>
        </authorList>
    </citation>
    <scope>NUCLEOTIDE SEQUENCE</scope>
    <source>
        <strain evidence="1">ARSEF 373</strain>
    </source>
</reference>
<dbReference type="AlphaFoldDB" id="A0AAV2YK59"/>